<name>A0A5Q0QC56_9SPHI</name>
<organism evidence="2 3">
    <name type="scientific">Sphingobacterium zhuxiongii</name>
    <dbReference type="NCBI Taxonomy" id="2662364"/>
    <lineage>
        <taxon>Bacteria</taxon>
        <taxon>Pseudomonadati</taxon>
        <taxon>Bacteroidota</taxon>
        <taxon>Sphingobacteriia</taxon>
        <taxon>Sphingobacteriales</taxon>
        <taxon>Sphingobacteriaceae</taxon>
        <taxon>Sphingobacterium</taxon>
    </lineage>
</organism>
<dbReference type="Proteomes" id="UP000326921">
    <property type="component" value="Chromosome"/>
</dbReference>
<gene>
    <name evidence="2" type="ORF">GFH32_12545</name>
</gene>
<reference evidence="2 3" key="1">
    <citation type="submission" date="2019-10" db="EMBL/GenBank/DDBJ databases">
        <authorList>
            <person name="Dong K."/>
        </authorList>
    </citation>
    <scope>NUCLEOTIDE SEQUENCE [LARGE SCALE GENOMIC DNA]</scope>
    <source>
        <strain evidence="3">dk4302</strain>
    </source>
</reference>
<dbReference type="RefSeq" id="WP_153511938.1">
    <property type="nucleotide sequence ID" value="NZ_CP045652.1"/>
</dbReference>
<proteinExistence type="predicted"/>
<dbReference type="AlphaFoldDB" id="A0A5Q0QC56"/>
<evidence type="ECO:0008006" key="4">
    <source>
        <dbReference type="Google" id="ProtNLM"/>
    </source>
</evidence>
<keyword evidence="3" id="KW-1185">Reference proteome</keyword>
<evidence type="ECO:0000313" key="3">
    <source>
        <dbReference type="Proteomes" id="UP000326921"/>
    </source>
</evidence>
<dbReference type="PANTHER" id="PTHR37841:SF1">
    <property type="entry name" value="DUF3298 DOMAIN-CONTAINING PROTEIN"/>
    <property type="match status" value="1"/>
</dbReference>
<dbReference type="EMBL" id="CP045652">
    <property type="protein sequence ID" value="QGA27096.1"/>
    <property type="molecule type" value="Genomic_DNA"/>
</dbReference>
<dbReference type="InterPro" id="IPR032774">
    <property type="entry name" value="WG_beta_rep"/>
</dbReference>
<evidence type="ECO:0000313" key="2">
    <source>
        <dbReference type="EMBL" id="QGA27096.1"/>
    </source>
</evidence>
<dbReference type="KEGG" id="sphe:GFH32_12545"/>
<feature type="chain" id="PRO_5024937286" description="WG repeat-containing protein" evidence="1">
    <location>
        <begin position="21"/>
        <end position="461"/>
    </location>
</feature>
<protein>
    <recommendedName>
        <fullName evidence="4">WG repeat-containing protein</fullName>
    </recommendedName>
</protein>
<evidence type="ECO:0000256" key="1">
    <source>
        <dbReference type="SAM" id="SignalP"/>
    </source>
</evidence>
<dbReference type="PANTHER" id="PTHR37841">
    <property type="entry name" value="GLR2918 PROTEIN"/>
    <property type="match status" value="1"/>
</dbReference>
<dbReference type="Pfam" id="PF14903">
    <property type="entry name" value="WG_beta_rep"/>
    <property type="match status" value="3"/>
</dbReference>
<keyword evidence="1" id="KW-0732">Signal</keyword>
<accession>A0A5Q0QC56</accession>
<sequence length="461" mass="51137">MKSIILSLSLSLISLGSTYAQVQKLFKLDYQYLLADQDAAAELENAGQFQSGYVNKKYIKIVPNDGESPIYVSEKDSKKSFMLFPASQEFFVVNSGEEAAEVAEELGIEYIKGKTKKIAGYDCKFGQVKIDSGEEGVDPTLIELWYTEAIPAIYWGEFEILSQVPGAVLEFSVAGNGFTVTKIANAEMKQADFSIPEDYTALEISAEAVAEDGATVGLAGTEVAENRVIYSNDEQSLYGLADSEGNHITSLDFTHIDYFFDGQAIVANQEGKFGTIDLQGKPVIACQYDYLGYDDNSEQYMYSINEKTGLLNKNGTVAIKADYDQISFITNGMASAMKDEKWGIIDETGKVIIPFQYEMIFEISKANFTVYENEKLTLYNLKTNKMVGEEYDYISLSQDSPLITVQKDDKFGFINPLGKVVIPFKYTVAGTFENGQVVVAEDAEASDHYIINMKGERVEEQ</sequence>
<feature type="signal peptide" evidence="1">
    <location>
        <begin position="1"/>
        <end position="20"/>
    </location>
</feature>